<gene>
    <name evidence="3" type="ORF">WSS_A01810</name>
</gene>
<evidence type="ECO:0000313" key="4">
    <source>
        <dbReference type="Proteomes" id="UP000005951"/>
    </source>
</evidence>
<feature type="domain" description="Glycosyl transferase family 1" evidence="2">
    <location>
        <begin position="5"/>
        <end position="94"/>
    </location>
</feature>
<dbReference type="GO" id="GO:0016757">
    <property type="term" value="F:glycosyltransferase activity"/>
    <property type="evidence" value="ECO:0007669"/>
    <property type="project" value="InterPro"/>
</dbReference>
<dbReference type="AlphaFoldDB" id="K8XSP9"/>
<evidence type="ECO:0000256" key="1">
    <source>
        <dbReference type="ARBA" id="ARBA00022679"/>
    </source>
</evidence>
<evidence type="ECO:0000313" key="3">
    <source>
        <dbReference type="EMBL" id="EKT84464.1"/>
    </source>
</evidence>
<evidence type="ECO:0000259" key="2">
    <source>
        <dbReference type="Pfam" id="PF00534"/>
    </source>
</evidence>
<comment type="caution">
    <text evidence="3">The sequence shown here is derived from an EMBL/GenBank/DDBJ whole genome shotgun (WGS) entry which is preliminary data.</text>
</comment>
<organism evidence="3 4">
    <name type="scientific">Rhodococcus opacus M213</name>
    <dbReference type="NCBI Taxonomy" id="1129896"/>
    <lineage>
        <taxon>Bacteria</taxon>
        <taxon>Bacillati</taxon>
        <taxon>Actinomycetota</taxon>
        <taxon>Actinomycetes</taxon>
        <taxon>Mycobacteriales</taxon>
        <taxon>Nocardiaceae</taxon>
        <taxon>Rhodococcus</taxon>
    </lineage>
</organism>
<dbReference type="Proteomes" id="UP000005951">
    <property type="component" value="Unassembled WGS sequence"/>
</dbReference>
<dbReference type="SUPFAM" id="SSF53756">
    <property type="entry name" value="UDP-Glycosyltransferase/glycogen phosphorylase"/>
    <property type="match status" value="1"/>
</dbReference>
<dbReference type="PANTHER" id="PTHR46401">
    <property type="entry name" value="GLYCOSYLTRANSFERASE WBBK-RELATED"/>
    <property type="match status" value="1"/>
</dbReference>
<dbReference type="Pfam" id="PF00534">
    <property type="entry name" value="Glycos_transf_1"/>
    <property type="match status" value="1"/>
</dbReference>
<reference evidence="3 4" key="1">
    <citation type="journal article" date="2013" name="Genome Announc.">
        <title>Draft Genome Sequence of Rhodococcus opacus Strain M213 Shows a Diverse Catabolic Potential.</title>
        <authorList>
            <person name="Pathak A."/>
            <person name="Green S.J."/>
            <person name="Ogram A."/>
            <person name="Chauhan A."/>
        </authorList>
    </citation>
    <scope>NUCLEOTIDE SEQUENCE [LARGE SCALE GENOMIC DNA]</scope>
    <source>
        <strain evidence="3 4">M213</strain>
    </source>
</reference>
<sequence>MIESAKNVIYLGFVSDSDRTALMQRAALFVFPSRYEGFGFPVLEALAAGTGVLTSARGALAEVAGPSGILSDLSADAIADGIIHTLADEAGLAEQSLQGREWASRFNWDRSVDQHIRSYEEVLST</sequence>
<accession>K8XSP9</accession>
<proteinExistence type="predicted"/>
<dbReference type="Gene3D" id="3.40.50.2000">
    <property type="entry name" value="Glycogen Phosphorylase B"/>
    <property type="match status" value="1"/>
</dbReference>
<dbReference type="PANTHER" id="PTHR46401:SF2">
    <property type="entry name" value="GLYCOSYLTRANSFERASE WBBK-RELATED"/>
    <property type="match status" value="1"/>
</dbReference>
<dbReference type="GO" id="GO:0009103">
    <property type="term" value="P:lipopolysaccharide biosynthetic process"/>
    <property type="evidence" value="ECO:0007669"/>
    <property type="project" value="TreeGrafter"/>
</dbReference>
<name>K8XSP9_RHOOP</name>
<keyword evidence="1 3" id="KW-0808">Transferase</keyword>
<dbReference type="EMBL" id="AJYC02000006">
    <property type="protein sequence ID" value="EKT84464.1"/>
    <property type="molecule type" value="Genomic_DNA"/>
</dbReference>
<dbReference type="InterPro" id="IPR001296">
    <property type="entry name" value="Glyco_trans_1"/>
</dbReference>
<protein>
    <submittedName>
        <fullName evidence="3">Glycosyl transferase family 1</fullName>
    </submittedName>
</protein>